<reference evidence="1" key="1">
    <citation type="submission" date="2023-11" db="EMBL/GenBank/DDBJ databases">
        <authorList>
            <person name="De Vega J J."/>
            <person name="De Vega J J."/>
        </authorList>
    </citation>
    <scope>NUCLEOTIDE SEQUENCE</scope>
</reference>
<keyword evidence="2" id="KW-1185">Reference proteome</keyword>
<evidence type="ECO:0000313" key="1">
    <source>
        <dbReference type="EMBL" id="CAK5278053.1"/>
    </source>
</evidence>
<organism evidence="1 2">
    <name type="scientific">Mycena citricolor</name>
    <dbReference type="NCBI Taxonomy" id="2018698"/>
    <lineage>
        <taxon>Eukaryota</taxon>
        <taxon>Fungi</taxon>
        <taxon>Dikarya</taxon>
        <taxon>Basidiomycota</taxon>
        <taxon>Agaricomycotina</taxon>
        <taxon>Agaricomycetes</taxon>
        <taxon>Agaricomycetidae</taxon>
        <taxon>Agaricales</taxon>
        <taxon>Marasmiineae</taxon>
        <taxon>Mycenaceae</taxon>
        <taxon>Mycena</taxon>
    </lineage>
</organism>
<accession>A0AAD2HL64</accession>
<evidence type="ECO:0000313" key="2">
    <source>
        <dbReference type="Proteomes" id="UP001295794"/>
    </source>
</evidence>
<comment type="caution">
    <text evidence="1">The sequence shown here is derived from an EMBL/GenBank/DDBJ whole genome shotgun (WGS) entry which is preliminary data.</text>
</comment>
<protein>
    <submittedName>
        <fullName evidence="1">Uncharacterized protein</fullName>
    </submittedName>
</protein>
<gene>
    <name evidence="1" type="ORF">MYCIT1_LOCUS27296</name>
</gene>
<name>A0AAD2HL64_9AGAR</name>
<sequence length="203" mass="21927">MTAPVIANGAASIMPTPRPMSFRIAPFCTSGAFSKASARCAQSSRTASSGWRSAMSRMEATIDRSSSGVRDVQLYLRMRLSSLRRAARHSSSVILETFLVSDSNGGEEEEGSASDVLGGGPVYGGGKAFSSMIAMMMWWIDSDSRMGGFVGCFRFSLVCAHLNSQRNVGLRMLRRVPRAAGSHLGLQRRNSMTGRWQCDTPSV</sequence>
<dbReference type="AlphaFoldDB" id="A0AAD2HL64"/>
<proteinExistence type="predicted"/>
<feature type="non-terminal residue" evidence="1">
    <location>
        <position position="203"/>
    </location>
</feature>
<dbReference type="EMBL" id="CAVNYO010000421">
    <property type="protein sequence ID" value="CAK5278053.1"/>
    <property type="molecule type" value="Genomic_DNA"/>
</dbReference>
<dbReference type="Proteomes" id="UP001295794">
    <property type="component" value="Unassembled WGS sequence"/>
</dbReference>